<dbReference type="Proteomes" id="UP000192359">
    <property type="component" value="Unassembled WGS sequence"/>
</dbReference>
<accession>A0A1Y1RQ15</accession>
<dbReference type="AlphaFoldDB" id="A0A1Y1RQ15"/>
<name>A0A1Y1RQ15_9MICC</name>
<protein>
    <recommendedName>
        <fullName evidence="6">SDR family oxidoreductase</fullName>
    </recommendedName>
</protein>
<reference evidence="4 5" key="1">
    <citation type="submission" date="2016-05" db="EMBL/GenBank/DDBJ databases">
        <title>Draft genome sequence of a porcine commensal Rothia nasimurium.</title>
        <authorList>
            <person name="Gaiser R.A."/>
            <person name="Van Baarlen P."/>
            <person name="Wells J.M."/>
        </authorList>
    </citation>
    <scope>NUCLEOTIDE SEQUENCE [LARGE SCALE GENOMIC DNA]</scope>
    <source>
        <strain evidence="4 5">PT-32</strain>
    </source>
</reference>
<dbReference type="PIRSF" id="PIRSF000126">
    <property type="entry name" value="11-beta-HSD1"/>
    <property type="match status" value="1"/>
</dbReference>
<dbReference type="SUPFAM" id="SSF51735">
    <property type="entry name" value="NAD(P)-binding Rossmann-fold domains"/>
    <property type="match status" value="1"/>
</dbReference>
<dbReference type="GO" id="GO:0016491">
    <property type="term" value="F:oxidoreductase activity"/>
    <property type="evidence" value="ECO:0007669"/>
    <property type="project" value="UniProtKB-KW"/>
</dbReference>
<keyword evidence="5" id="KW-1185">Reference proteome</keyword>
<dbReference type="PANTHER" id="PTHR44196">
    <property type="entry name" value="DEHYDROGENASE/REDUCTASE SDR FAMILY MEMBER 7B"/>
    <property type="match status" value="1"/>
</dbReference>
<evidence type="ECO:0000256" key="1">
    <source>
        <dbReference type="ARBA" id="ARBA00006484"/>
    </source>
</evidence>
<dbReference type="InterPro" id="IPR002347">
    <property type="entry name" value="SDR_fam"/>
</dbReference>
<dbReference type="Pfam" id="PF00106">
    <property type="entry name" value="adh_short"/>
    <property type="match status" value="1"/>
</dbReference>
<comment type="similarity">
    <text evidence="1 3">Belongs to the short-chain dehydrogenases/reductases (SDR) family.</text>
</comment>
<dbReference type="PRINTS" id="PR00080">
    <property type="entry name" value="SDRFAMILY"/>
</dbReference>
<evidence type="ECO:0000313" key="4">
    <source>
        <dbReference type="EMBL" id="ORC20233.1"/>
    </source>
</evidence>
<dbReference type="Gene3D" id="3.40.50.720">
    <property type="entry name" value="NAD(P)-binding Rossmann-like Domain"/>
    <property type="match status" value="1"/>
</dbReference>
<evidence type="ECO:0000313" key="5">
    <source>
        <dbReference type="Proteomes" id="UP000192359"/>
    </source>
</evidence>
<dbReference type="InterPro" id="IPR036291">
    <property type="entry name" value="NAD(P)-bd_dom_sf"/>
</dbReference>
<evidence type="ECO:0000256" key="2">
    <source>
        <dbReference type="ARBA" id="ARBA00023002"/>
    </source>
</evidence>
<dbReference type="PANTHER" id="PTHR44196:SF2">
    <property type="entry name" value="SHORT-CHAIN DEHYDROGENASE-RELATED"/>
    <property type="match status" value="1"/>
</dbReference>
<sequence>MNVDSSCVLITGASAGIGAEFARQYAEAGYNLVLTARRLEPLESLAATLRSRYDVRVEVFPADLRLPTDVDALAERIRQSEDPVEILVNNAGFGLGKAFDAAPVERHLEQVDVLARVPLQLMHAAILAMLARGRGRIINVASVAAFTPGGTYSAVKRFLVVVSESAHLQYSGRGIHVTAVCPGLTRSEFHSAMGQAEPALPSFLWLTPQRVVSQAIAAVNAGRPVVVPSLPYKIAVAASRALPRQVVAAAIARTRDY</sequence>
<dbReference type="OrthoDB" id="9797538at2"/>
<comment type="caution">
    <text evidence="4">The sequence shown here is derived from an EMBL/GenBank/DDBJ whole genome shotgun (WGS) entry which is preliminary data.</text>
</comment>
<proteinExistence type="inferred from homology"/>
<gene>
    <name evidence="4" type="ORF">A7979_11220</name>
</gene>
<dbReference type="CDD" id="cd05233">
    <property type="entry name" value="SDR_c"/>
    <property type="match status" value="1"/>
</dbReference>
<organism evidence="4 5">
    <name type="scientific">Rothia nasimurium</name>
    <dbReference type="NCBI Taxonomy" id="85336"/>
    <lineage>
        <taxon>Bacteria</taxon>
        <taxon>Bacillati</taxon>
        <taxon>Actinomycetota</taxon>
        <taxon>Actinomycetes</taxon>
        <taxon>Micrococcales</taxon>
        <taxon>Micrococcaceae</taxon>
        <taxon>Rothia</taxon>
    </lineage>
</organism>
<dbReference type="RefSeq" id="WP_083091518.1">
    <property type="nucleotide sequence ID" value="NZ_LXWF01000014.1"/>
</dbReference>
<dbReference type="GO" id="GO:0016020">
    <property type="term" value="C:membrane"/>
    <property type="evidence" value="ECO:0007669"/>
    <property type="project" value="TreeGrafter"/>
</dbReference>
<evidence type="ECO:0008006" key="6">
    <source>
        <dbReference type="Google" id="ProtNLM"/>
    </source>
</evidence>
<keyword evidence="2" id="KW-0560">Oxidoreductase</keyword>
<dbReference type="EMBL" id="LXWF01000014">
    <property type="protein sequence ID" value="ORC20233.1"/>
    <property type="molecule type" value="Genomic_DNA"/>
</dbReference>
<dbReference type="PRINTS" id="PR00081">
    <property type="entry name" value="GDHRDH"/>
</dbReference>
<evidence type="ECO:0000256" key="3">
    <source>
        <dbReference type="RuleBase" id="RU000363"/>
    </source>
</evidence>